<dbReference type="SUPFAM" id="SSF82693">
    <property type="entry name" value="Multidrug efflux transporter AcrB pore domain, PN1, PN2, PC1 and PC2 subdomains"/>
    <property type="match status" value="3"/>
</dbReference>
<feature type="transmembrane region" description="Helical" evidence="1">
    <location>
        <begin position="388"/>
        <end position="410"/>
    </location>
</feature>
<protein>
    <submittedName>
        <fullName evidence="2">Multidrug efflux pump subunit AcrB</fullName>
    </submittedName>
</protein>
<keyword evidence="1" id="KW-0472">Membrane</keyword>
<dbReference type="RefSeq" id="WP_079646115.1">
    <property type="nucleotide sequence ID" value="NZ_FUYM01000001.1"/>
</dbReference>
<feature type="transmembrane region" description="Helical" evidence="1">
    <location>
        <begin position="868"/>
        <end position="888"/>
    </location>
</feature>
<evidence type="ECO:0000256" key="1">
    <source>
        <dbReference type="SAM" id="Phobius"/>
    </source>
</evidence>
<proteinExistence type="predicted"/>
<dbReference type="InterPro" id="IPR027463">
    <property type="entry name" value="AcrB_DN_DC_subdom"/>
</dbReference>
<dbReference type="Gene3D" id="3.30.70.1430">
    <property type="entry name" value="Multidrug efflux transporter AcrB pore domain"/>
    <property type="match status" value="2"/>
</dbReference>
<accession>A0A1T4ZSY7</accession>
<feature type="transmembrane region" description="Helical" evidence="1">
    <location>
        <begin position="838"/>
        <end position="861"/>
    </location>
</feature>
<dbReference type="Pfam" id="PF00873">
    <property type="entry name" value="ACR_tran"/>
    <property type="match status" value="1"/>
</dbReference>
<dbReference type="EMBL" id="FUYM01000001">
    <property type="protein sequence ID" value="SKB25443.1"/>
    <property type="molecule type" value="Genomic_DNA"/>
</dbReference>
<dbReference type="SUPFAM" id="SSF82714">
    <property type="entry name" value="Multidrug efflux transporter AcrB TolC docking domain, DN and DC subdomains"/>
    <property type="match status" value="2"/>
</dbReference>
<dbReference type="SUPFAM" id="SSF82866">
    <property type="entry name" value="Multidrug efflux transporter AcrB transmembrane domain"/>
    <property type="match status" value="2"/>
</dbReference>
<feature type="transmembrane region" description="Helical" evidence="1">
    <location>
        <begin position="359"/>
        <end position="376"/>
    </location>
</feature>
<sequence length="1028" mass="110820">MRNISAWAIRNPIPPIVLFAALTLAGLISFARMDINQMPDISFPAAEVQITQPGAAPTEMETQITRRVEAAVASIGNVKSITSYVTEGTSGTNVEFHLGTPVDRAVNDVRDAVAKIRAELPEGILEPTVQRLDVEGGPIAYYSIEGVDMTLEQLSWFTDNTVIKRLQAIDGMAGVFRGGGVSREIRVILDPARMQAQGVTASQVNNILRSVNLNAAGGRAELAGAEQSVRVLGNAASAYELGQTQISVGDGRTVRLADIATVRDAYGEQRQISKMNGRQVLSIGIQKAKGASDVKVYDAAQKVLDELRKENPKITFKELYTSVIYTKEQYKSAIHAMVEGSVLAVIVVFFFLRDWRATMISALAIPLSAIPAFWFMDLMGFTLNTISLLALSLVAGILVDDAIVEIENIVRHMRMGKTAYQASMDAADEIGLAVVATTMSIVAVFLPVSFMPGIPGQFFEQFGLTVAVAVLMSLAVARLITPMIAAYFLKAEGVKEHGGGPVMDKYIALLKWSLVNRWKTIGIGVVAFLVTIALFATSPQQFQPALDVDYSQVKIELTPGARVAQDTQKVADETIAVLRQQPEVDAAFADIGDNGDTRFASIYITLKPAKERTRTSIEFERETAPLLNKIPDARVNFVSQSGGFGRDLTIMLAGDDPVKLQQSANALIAQMRKSSIIRDPRIDGDIQRPELIIKPRLDLAADLGVTTAALSNAIRIATLGDIEQNMAKFSLSDRQIPIRVSLSEASRRDLSSIENMPVQTTSGGTVPLKVVADINFGAGPSKIRRYNQVRRLVVGADLVPGAVSGDAYKYIYATPIMKNLPAGVREVKFGEQEFQGDLISGFAIAVVSGILLVFAVLVLLYKRVLPPFVNMASLLLAPLGGVLALRIVGMPISMPVYIGLLMLFGIVAKNSILLVDFAIEEMRHGANRFDAILEAAHKRAQPIVMTSVAMIAGMVPIAIGLSGDSSWRAPMAVCVIGGIAMSTLLTLVIVPAGFTLADDMEKWIGPRLGKLLVNNEEHKSGPAAQPAE</sequence>
<dbReference type="GO" id="GO:0005886">
    <property type="term" value="C:plasma membrane"/>
    <property type="evidence" value="ECO:0007669"/>
    <property type="project" value="TreeGrafter"/>
</dbReference>
<dbReference type="Proteomes" id="UP000189818">
    <property type="component" value="Unassembled WGS sequence"/>
</dbReference>
<dbReference type="GO" id="GO:0042910">
    <property type="term" value="F:xenobiotic transmembrane transporter activity"/>
    <property type="evidence" value="ECO:0007669"/>
    <property type="project" value="TreeGrafter"/>
</dbReference>
<evidence type="ECO:0000313" key="3">
    <source>
        <dbReference type="Proteomes" id="UP000189818"/>
    </source>
</evidence>
<feature type="transmembrane region" description="Helical" evidence="1">
    <location>
        <begin position="969"/>
        <end position="997"/>
    </location>
</feature>
<dbReference type="AlphaFoldDB" id="A0A1T4ZSY7"/>
<evidence type="ECO:0000313" key="2">
    <source>
        <dbReference type="EMBL" id="SKB25443.1"/>
    </source>
</evidence>
<dbReference type="OrthoDB" id="9806532at2"/>
<dbReference type="PANTHER" id="PTHR32063">
    <property type="match status" value="1"/>
</dbReference>
<keyword evidence="3" id="KW-1185">Reference proteome</keyword>
<dbReference type="Gene3D" id="3.30.2090.10">
    <property type="entry name" value="Multidrug efflux transporter AcrB TolC docking domain, DN and DC subdomains"/>
    <property type="match status" value="2"/>
</dbReference>
<dbReference type="Gene3D" id="1.20.1640.10">
    <property type="entry name" value="Multidrug efflux transporter AcrB transmembrane domain"/>
    <property type="match status" value="2"/>
</dbReference>
<dbReference type="STRING" id="439228.SAMN06295920_101131"/>
<dbReference type="InterPro" id="IPR001036">
    <property type="entry name" value="Acrflvin-R"/>
</dbReference>
<feature type="transmembrane region" description="Helical" evidence="1">
    <location>
        <begin position="333"/>
        <end position="352"/>
    </location>
</feature>
<feature type="transmembrane region" description="Helical" evidence="1">
    <location>
        <begin position="894"/>
        <end position="919"/>
    </location>
</feature>
<reference evidence="3" key="1">
    <citation type="submission" date="2017-02" db="EMBL/GenBank/DDBJ databases">
        <authorList>
            <person name="Varghese N."/>
            <person name="Submissions S."/>
        </authorList>
    </citation>
    <scope>NUCLEOTIDE SEQUENCE [LARGE SCALE GENOMIC DNA]</scope>
    <source>
        <strain evidence="3">UM2</strain>
    </source>
</reference>
<feature type="transmembrane region" description="Helical" evidence="1">
    <location>
        <begin position="430"/>
        <end position="450"/>
    </location>
</feature>
<feature type="transmembrane region" description="Helical" evidence="1">
    <location>
        <begin position="940"/>
        <end position="963"/>
    </location>
</feature>
<dbReference type="PANTHER" id="PTHR32063:SF77">
    <property type="entry name" value="ACR FAMILY TRANSPORT PROTEIN"/>
    <property type="match status" value="1"/>
</dbReference>
<keyword evidence="1" id="KW-1133">Transmembrane helix</keyword>
<dbReference type="Gene3D" id="3.30.70.1320">
    <property type="entry name" value="Multidrug efflux transporter AcrB pore domain like"/>
    <property type="match status" value="1"/>
</dbReference>
<organism evidence="2 3">
    <name type="scientific">Rhizorhabdus histidinilytica</name>
    <dbReference type="NCBI Taxonomy" id="439228"/>
    <lineage>
        <taxon>Bacteria</taxon>
        <taxon>Pseudomonadati</taxon>
        <taxon>Pseudomonadota</taxon>
        <taxon>Alphaproteobacteria</taxon>
        <taxon>Sphingomonadales</taxon>
        <taxon>Sphingomonadaceae</taxon>
        <taxon>Rhizorhabdus</taxon>
    </lineage>
</organism>
<feature type="transmembrane region" description="Helical" evidence="1">
    <location>
        <begin position="462"/>
        <end position="489"/>
    </location>
</feature>
<gene>
    <name evidence="2" type="ORF">SAMN06295920_101131</name>
</gene>
<feature type="transmembrane region" description="Helical" evidence="1">
    <location>
        <begin position="518"/>
        <end position="536"/>
    </location>
</feature>
<dbReference type="Gene3D" id="3.30.70.1440">
    <property type="entry name" value="Multidrug efflux transporter AcrB pore domain"/>
    <property type="match status" value="1"/>
</dbReference>
<dbReference type="PRINTS" id="PR00702">
    <property type="entry name" value="ACRIFLAVINRP"/>
</dbReference>
<keyword evidence="1" id="KW-0812">Transmembrane</keyword>
<name>A0A1T4ZSY7_9SPHN</name>